<proteinExistence type="predicted"/>
<name>A0A0F9GAB1_9ZZZZ</name>
<gene>
    <name evidence="2" type="ORF">LCGC14_2144750</name>
</gene>
<dbReference type="AlphaFoldDB" id="A0A0F9GAB1"/>
<accession>A0A0F9GAB1</accession>
<evidence type="ECO:0000313" key="2">
    <source>
        <dbReference type="EMBL" id="KKL66460.1"/>
    </source>
</evidence>
<keyword evidence="1" id="KW-0175">Coiled coil</keyword>
<reference evidence="2" key="1">
    <citation type="journal article" date="2015" name="Nature">
        <title>Complex archaea that bridge the gap between prokaryotes and eukaryotes.</title>
        <authorList>
            <person name="Spang A."/>
            <person name="Saw J.H."/>
            <person name="Jorgensen S.L."/>
            <person name="Zaremba-Niedzwiedzka K."/>
            <person name="Martijn J."/>
            <person name="Lind A.E."/>
            <person name="van Eijk R."/>
            <person name="Schleper C."/>
            <person name="Guy L."/>
            <person name="Ettema T.J."/>
        </authorList>
    </citation>
    <scope>NUCLEOTIDE SEQUENCE</scope>
</reference>
<dbReference type="EMBL" id="LAZR01027194">
    <property type="protein sequence ID" value="KKL66460.1"/>
    <property type="molecule type" value="Genomic_DNA"/>
</dbReference>
<comment type="caution">
    <text evidence="2">The sequence shown here is derived from an EMBL/GenBank/DDBJ whole genome shotgun (WGS) entry which is preliminary data.</text>
</comment>
<feature type="coiled-coil region" evidence="1">
    <location>
        <begin position="17"/>
        <end position="44"/>
    </location>
</feature>
<protein>
    <submittedName>
        <fullName evidence="2">Uncharacterized protein</fullName>
    </submittedName>
</protein>
<evidence type="ECO:0000256" key="1">
    <source>
        <dbReference type="SAM" id="Coils"/>
    </source>
</evidence>
<sequence length="121" mass="14615">MAENKKEENILHFALIYKELKKEIKVLQKDEKNYKSELRHLMRKYDVKYAKNDFVEVKVNYPKSFDVGGCRMDHSKVVDKFITEETVTSINYIFDKKEFKKHYPELFEEFNIDLTPRLSVK</sequence>
<organism evidence="2">
    <name type="scientific">marine sediment metagenome</name>
    <dbReference type="NCBI Taxonomy" id="412755"/>
    <lineage>
        <taxon>unclassified sequences</taxon>
        <taxon>metagenomes</taxon>
        <taxon>ecological metagenomes</taxon>
    </lineage>
</organism>